<comment type="similarity">
    <text evidence="2">Belongs to the cation diffusion facilitator (CDF) transporter (TC 2.A.4) family.</text>
</comment>
<dbReference type="Proteomes" id="UP000283630">
    <property type="component" value="Unassembled WGS sequence"/>
</dbReference>
<evidence type="ECO:0000313" key="11">
    <source>
        <dbReference type="EMBL" id="RGS71368.1"/>
    </source>
</evidence>
<evidence type="ECO:0000259" key="8">
    <source>
        <dbReference type="Pfam" id="PF01545"/>
    </source>
</evidence>
<organism evidence="9 15">
    <name type="scientific">Dorea formicigenerans</name>
    <dbReference type="NCBI Taxonomy" id="39486"/>
    <lineage>
        <taxon>Bacteria</taxon>
        <taxon>Bacillati</taxon>
        <taxon>Bacillota</taxon>
        <taxon>Clostridia</taxon>
        <taxon>Lachnospirales</taxon>
        <taxon>Lachnospiraceae</taxon>
        <taxon>Dorea</taxon>
    </lineage>
</organism>
<evidence type="ECO:0000313" key="20">
    <source>
        <dbReference type="Proteomes" id="UP000285981"/>
    </source>
</evidence>
<dbReference type="InterPro" id="IPR050291">
    <property type="entry name" value="CDF_Transporter"/>
</dbReference>
<accession>A0A3E4EZR5</accession>
<evidence type="ECO:0000313" key="12">
    <source>
        <dbReference type="EMBL" id="RGT06841.1"/>
    </source>
</evidence>
<dbReference type="InterPro" id="IPR058533">
    <property type="entry name" value="Cation_efflux_TM"/>
</dbReference>
<evidence type="ECO:0000313" key="9">
    <source>
        <dbReference type="EMBL" id="RGI82097.1"/>
    </source>
</evidence>
<keyword evidence="5 7" id="KW-1133">Transmembrane helix</keyword>
<dbReference type="Gene3D" id="1.20.1510.10">
    <property type="entry name" value="Cation efflux protein transmembrane domain"/>
    <property type="match status" value="1"/>
</dbReference>
<dbReference type="Proteomes" id="UP000260841">
    <property type="component" value="Unassembled WGS sequence"/>
</dbReference>
<dbReference type="InterPro" id="IPR027469">
    <property type="entry name" value="Cation_efflux_TMD_sf"/>
</dbReference>
<dbReference type="PANTHER" id="PTHR43840:SF15">
    <property type="entry name" value="MITOCHONDRIAL METAL TRANSPORTER 1-RELATED"/>
    <property type="match status" value="1"/>
</dbReference>
<dbReference type="GO" id="GO:0015341">
    <property type="term" value="F:zinc efflux antiporter activity"/>
    <property type="evidence" value="ECO:0007669"/>
    <property type="project" value="TreeGrafter"/>
</dbReference>
<feature type="transmembrane region" description="Helical" evidence="7">
    <location>
        <begin position="49"/>
        <end position="66"/>
    </location>
</feature>
<keyword evidence="3" id="KW-0813">Transport</keyword>
<gene>
    <name evidence="14" type="ORF">DW658_14210</name>
    <name evidence="13" type="ORF">DW885_11065</name>
    <name evidence="12" type="ORF">DWX53_14865</name>
    <name evidence="11" type="ORF">DWX78_05440</name>
    <name evidence="10" type="ORF">DXB36_05115</name>
    <name evidence="9" type="ORF">DXD84_12280</name>
</gene>
<evidence type="ECO:0000256" key="6">
    <source>
        <dbReference type="ARBA" id="ARBA00023136"/>
    </source>
</evidence>
<dbReference type="EMBL" id="QSOI01000018">
    <property type="protein sequence ID" value="RGI82097.1"/>
    <property type="molecule type" value="Genomic_DNA"/>
</dbReference>
<protein>
    <submittedName>
        <fullName evidence="9">Cation diffusion facilitator family transporter</fullName>
    </submittedName>
</protein>
<dbReference type="GO" id="GO:0015086">
    <property type="term" value="F:cadmium ion transmembrane transporter activity"/>
    <property type="evidence" value="ECO:0007669"/>
    <property type="project" value="TreeGrafter"/>
</dbReference>
<comment type="caution">
    <text evidence="9">The sequence shown here is derived from an EMBL/GenBank/DDBJ whole genome shotgun (WGS) entry which is preliminary data.</text>
</comment>
<evidence type="ECO:0000256" key="2">
    <source>
        <dbReference type="ARBA" id="ARBA00008114"/>
    </source>
</evidence>
<evidence type="ECO:0000256" key="1">
    <source>
        <dbReference type="ARBA" id="ARBA00004141"/>
    </source>
</evidence>
<name>A0A3E4EZR5_9FIRM</name>
<dbReference type="Pfam" id="PF01545">
    <property type="entry name" value="Cation_efflux"/>
    <property type="match status" value="1"/>
</dbReference>
<dbReference type="RefSeq" id="WP_117495633.1">
    <property type="nucleotide sequence ID" value="NZ_JAAIMA010000018.1"/>
</dbReference>
<dbReference type="EMBL" id="QRVU01000019">
    <property type="protein sequence ID" value="RGS71368.1"/>
    <property type="molecule type" value="Genomic_DNA"/>
</dbReference>
<dbReference type="NCBIfam" id="TIGR01297">
    <property type="entry name" value="CDF"/>
    <property type="match status" value="1"/>
</dbReference>
<dbReference type="Proteomes" id="UP000284883">
    <property type="component" value="Unassembled WGS sequence"/>
</dbReference>
<keyword evidence="4 7" id="KW-0812">Transmembrane</keyword>
<dbReference type="Proteomes" id="UP000285981">
    <property type="component" value="Unassembled WGS sequence"/>
</dbReference>
<sequence>MHVGKKSQKREKSVMSVSLYGNVVFVVIELVMAIATGSQAVLLDAVYDGVEFFMLLPSVFLIPLLYRPSNEQHPFGYMQLETLFVVVKGITMTAVTFGLIFNNIHLMLHGGHIVSFHTIAGFEMFACILSVIVTIYLRIKNKNLHSPLITMELQGWQIDSVISLGMAFAFLLPLMIPFAWFDRVTPYLDQIITILLSVIMIQTPVRTVITGIRDLMLIPPEEETIEDIKKTVEPIIGIYGHKNLYYDIVRTGRKLWISVYITFDKDIVSLSKFKHLQDKCIKALAQKYPDFYFELLPDIEFTGIEEE</sequence>
<dbReference type="AlphaFoldDB" id="A0A3E4EZR5"/>
<dbReference type="SUPFAM" id="SSF161111">
    <property type="entry name" value="Cation efflux protein transmembrane domain-like"/>
    <property type="match status" value="1"/>
</dbReference>
<keyword evidence="6 7" id="KW-0472">Membrane</keyword>
<evidence type="ECO:0000256" key="4">
    <source>
        <dbReference type="ARBA" id="ARBA00022692"/>
    </source>
</evidence>
<comment type="subcellular location">
    <subcellularLocation>
        <location evidence="1">Membrane</location>
        <topology evidence="1">Multi-pass membrane protein</topology>
    </subcellularLocation>
</comment>
<dbReference type="EMBL" id="QSVB01000004">
    <property type="protein sequence ID" value="RGN92007.1"/>
    <property type="molecule type" value="Genomic_DNA"/>
</dbReference>
<dbReference type="Proteomes" id="UP000285666">
    <property type="component" value="Unassembled WGS sequence"/>
</dbReference>
<feature type="transmembrane region" description="Helical" evidence="7">
    <location>
        <begin position="78"/>
        <end position="101"/>
    </location>
</feature>
<evidence type="ECO:0000256" key="5">
    <source>
        <dbReference type="ARBA" id="ARBA00022989"/>
    </source>
</evidence>
<reference evidence="15 16" key="1">
    <citation type="submission" date="2018-08" db="EMBL/GenBank/DDBJ databases">
        <title>A genome reference for cultivated species of the human gut microbiota.</title>
        <authorList>
            <person name="Zou Y."/>
            <person name="Xue W."/>
            <person name="Luo G."/>
        </authorList>
    </citation>
    <scope>NUCLEOTIDE SEQUENCE [LARGE SCALE GENOMIC DNA]</scope>
    <source>
        <strain evidence="12 17">AF19-4AC</strain>
        <strain evidence="11 20">AF21-25</strain>
        <strain evidence="14 19">AM23-7AC</strain>
        <strain evidence="13 18">AM40-15AC</strain>
        <strain evidence="10 16">OM03-2</strain>
        <strain evidence="9 15">TM09-19AC</strain>
    </source>
</reference>
<feature type="domain" description="Cation efflux protein transmembrane" evidence="8">
    <location>
        <begin position="17"/>
        <end position="216"/>
    </location>
</feature>
<evidence type="ECO:0000256" key="3">
    <source>
        <dbReference type="ARBA" id="ARBA00022448"/>
    </source>
</evidence>
<feature type="transmembrane region" description="Helical" evidence="7">
    <location>
        <begin position="20"/>
        <end position="43"/>
    </location>
</feature>
<evidence type="ECO:0000313" key="18">
    <source>
        <dbReference type="Proteomes" id="UP000284883"/>
    </source>
</evidence>
<evidence type="ECO:0000313" key="13">
    <source>
        <dbReference type="EMBL" id="RHB38190.1"/>
    </source>
</evidence>
<evidence type="ECO:0000313" key="15">
    <source>
        <dbReference type="Proteomes" id="UP000260664"/>
    </source>
</evidence>
<proteinExistence type="inferred from homology"/>
<evidence type="ECO:0000313" key="19">
    <source>
        <dbReference type="Proteomes" id="UP000285666"/>
    </source>
</evidence>
<dbReference type="InterPro" id="IPR002524">
    <property type="entry name" value="Cation_efflux"/>
</dbReference>
<dbReference type="Proteomes" id="UP000260664">
    <property type="component" value="Unassembled WGS sequence"/>
</dbReference>
<feature type="transmembrane region" description="Helical" evidence="7">
    <location>
        <begin position="158"/>
        <end position="181"/>
    </location>
</feature>
<evidence type="ECO:0000313" key="14">
    <source>
        <dbReference type="EMBL" id="RHF76143.1"/>
    </source>
</evidence>
<dbReference type="GO" id="GO:0006882">
    <property type="term" value="P:intracellular zinc ion homeostasis"/>
    <property type="evidence" value="ECO:0007669"/>
    <property type="project" value="TreeGrafter"/>
</dbReference>
<dbReference type="PANTHER" id="PTHR43840">
    <property type="entry name" value="MITOCHONDRIAL METAL TRANSPORTER 1-RELATED"/>
    <property type="match status" value="1"/>
</dbReference>
<evidence type="ECO:0000313" key="17">
    <source>
        <dbReference type="Proteomes" id="UP000283630"/>
    </source>
</evidence>
<dbReference type="GO" id="GO:0005886">
    <property type="term" value="C:plasma membrane"/>
    <property type="evidence" value="ECO:0007669"/>
    <property type="project" value="TreeGrafter"/>
</dbReference>
<evidence type="ECO:0000256" key="7">
    <source>
        <dbReference type="SAM" id="Phobius"/>
    </source>
</evidence>
<dbReference type="GO" id="GO:0015093">
    <property type="term" value="F:ferrous iron transmembrane transporter activity"/>
    <property type="evidence" value="ECO:0007669"/>
    <property type="project" value="TreeGrafter"/>
</dbReference>
<evidence type="ECO:0000313" key="16">
    <source>
        <dbReference type="Proteomes" id="UP000260841"/>
    </source>
</evidence>
<feature type="transmembrane region" description="Helical" evidence="7">
    <location>
        <begin position="113"/>
        <end position="137"/>
    </location>
</feature>
<evidence type="ECO:0000313" key="10">
    <source>
        <dbReference type="EMBL" id="RGN92007.1"/>
    </source>
</evidence>
<dbReference type="EMBL" id="QRHN01000025">
    <property type="protein sequence ID" value="RHF76143.1"/>
    <property type="molecule type" value="Genomic_DNA"/>
</dbReference>
<feature type="transmembrane region" description="Helical" evidence="7">
    <location>
        <begin position="187"/>
        <end position="209"/>
    </location>
</feature>
<dbReference type="EMBL" id="QSGQ01000007">
    <property type="protein sequence ID" value="RHB38190.1"/>
    <property type="molecule type" value="Genomic_DNA"/>
</dbReference>
<dbReference type="EMBL" id="QRWH01000021">
    <property type="protein sequence ID" value="RGT06841.1"/>
    <property type="molecule type" value="Genomic_DNA"/>
</dbReference>